<keyword evidence="3" id="KW-1185">Reference proteome</keyword>
<name>A0A7J9HMF9_9ROSI</name>
<protein>
    <recommendedName>
        <fullName evidence="4">DUF4283 domain-containing protein</fullName>
    </recommendedName>
</protein>
<dbReference type="EMBL" id="JABFAD010000010">
    <property type="protein sequence ID" value="MBA0811002.1"/>
    <property type="molecule type" value="Genomic_DNA"/>
</dbReference>
<dbReference type="Proteomes" id="UP000593560">
    <property type="component" value="Unassembled WGS sequence"/>
</dbReference>
<evidence type="ECO:0000256" key="1">
    <source>
        <dbReference type="SAM" id="MobiDB-lite"/>
    </source>
</evidence>
<reference evidence="2 3" key="1">
    <citation type="journal article" date="2019" name="Genome Biol. Evol.">
        <title>Insights into the evolution of the New World diploid cottons (Gossypium, subgenus Houzingenia) based on genome sequencing.</title>
        <authorList>
            <person name="Grover C.E."/>
            <person name="Arick M.A. 2nd"/>
            <person name="Thrash A."/>
            <person name="Conover J.L."/>
            <person name="Sanders W.S."/>
            <person name="Peterson D.G."/>
            <person name="Frelichowski J.E."/>
            <person name="Scheffler J.A."/>
            <person name="Scheffler B.E."/>
            <person name="Wendel J.F."/>
        </authorList>
    </citation>
    <scope>NUCLEOTIDE SEQUENCE [LARGE SCALE GENOMIC DNA]</scope>
    <source>
        <strain evidence="2">0</strain>
        <tissue evidence="2">Leaf</tissue>
    </source>
</reference>
<sequence length="126" mass="14457">QAAIDVGNALGELIIIDWKDRFGGWTEFIKLKVKINVSKPLRKVVKLVDKEGVEIIGVIKNGLELIKQKTQMNDDKEEIQTNLRDENGQPEYKGKERSCEEESLSISPIDRRNQKTMRDGMGRFKK</sequence>
<evidence type="ECO:0008006" key="4">
    <source>
        <dbReference type="Google" id="ProtNLM"/>
    </source>
</evidence>
<proteinExistence type="predicted"/>
<dbReference type="AlphaFoldDB" id="A0A7J9HMF9"/>
<comment type="caution">
    <text evidence="2">The sequence shown here is derived from an EMBL/GenBank/DDBJ whole genome shotgun (WGS) entry which is preliminary data.</text>
</comment>
<feature type="region of interest" description="Disordered" evidence="1">
    <location>
        <begin position="74"/>
        <end position="126"/>
    </location>
</feature>
<feature type="compositionally biased region" description="Basic and acidic residues" evidence="1">
    <location>
        <begin position="83"/>
        <end position="100"/>
    </location>
</feature>
<evidence type="ECO:0000313" key="3">
    <source>
        <dbReference type="Proteomes" id="UP000593560"/>
    </source>
</evidence>
<evidence type="ECO:0000313" key="2">
    <source>
        <dbReference type="EMBL" id="MBA0811002.1"/>
    </source>
</evidence>
<dbReference type="OrthoDB" id="10447016at2759"/>
<accession>A0A7J9HMF9</accession>
<feature type="compositionally biased region" description="Basic and acidic residues" evidence="1">
    <location>
        <begin position="109"/>
        <end position="126"/>
    </location>
</feature>
<feature type="non-terminal residue" evidence="2">
    <location>
        <position position="126"/>
    </location>
</feature>
<gene>
    <name evidence="2" type="ORF">Gohar_002941</name>
</gene>
<organism evidence="2 3">
    <name type="scientific">Gossypium harknessii</name>
    <dbReference type="NCBI Taxonomy" id="34285"/>
    <lineage>
        <taxon>Eukaryota</taxon>
        <taxon>Viridiplantae</taxon>
        <taxon>Streptophyta</taxon>
        <taxon>Embryophyta</taxon>
        <taxon>Tracheophyta</taxon>
        <taxon>Spermatophyta</taxon>
        <taxon>Magnoliopsida</taxon>
        <taxon>eudicotyledons</taxon>
        <taxon>Gunneridae</taxon>
        <taxon>Pentapetalae</taxon>
        <taxon>rosids</taxon>
        <taxon>malvids</taxon>
        <taxon>Malvales</taxon>
        <taxon>Malvaceae</taxon>
        <taxon>Malvoideae</taxon>
        <taxon>Gossypium</taxon>
    </lineage>
</organism>